<dbReference type="NCBIfam" id="TIGR03592">
    <property type="entry name" value="yidC_oxa1_cterm"/>
    <property type="match status" value="1"/>
</dbReference>
<feature type="domain" description="Membrane insertase YidC/Oxa/ALB C-terminal" evidence="12">
    <location>
        <begin position="35"/>
        <end position="261"/>
    </location>
</feature>
<comment type="subcellular location">
    <subcellularLocation>
        <location evidence="1">Cell membrane</location>
        <topology evidence="1">Multi-pass membrane protein</topology>
    </subcellularLocation>
    <subcellularLocation>
        <location evidence="9">Membrane</location>
        <topology evidence="9">Multi-pass membrane protein</topology>
    </subcellularLocation>
</comment>
<dbReference type="InterPro" id="IPR001708">
    <property type="entry name" value="YidC/ALB3/OXA1/COX18"/>
</dbReference>
<evidence type="ECO:0000256" key="9">
    <source>
        <dbReference type="RuleBase" id="RU003945"/>
    </source>
</evidence>
<feature type="transmembrane region" description="Helical" evidence="11">
    <location>
        <begin position="169"/>
        <end position="185"/>
    </location>
</feature>
<feature type="transmembrane region" description="Helical" evidence="11">
    <location>
        <begin position="35"/>
        <end position="54"/>
    </location>
</feature>
<dbReference type="GO" id="GO:0032977">
    <property type="term" value="F:membrane insertase activity"/>
    <property type="evidence" value="ECO:0007669"/>
    <property type="project" value="InterPro"/>
</dbReference>
<dbReference type="GO" id="GO:0015031">
    <property type="term" value="P:protein transport"/>
    <property type="evidence" value="ECO:0007669"/>
    <property type="project" value="UniProtKB-KW"/>
</dbReference>
<evidence type="ECO:0000256" key="10">
    <source>
        <dbReference type="SAM" id="MobiDB-lite"/>
    </source>
</evidence>
<accession>A0A2M8F319</accession>
<dbReference type="GO" id="GO:0051205">
    <property type="term" value="P:protein insertion into membrane"/>
    <property type="evidence" value="ECO:0007669"/>
    <property type="project" value="TreeGrafter"/>
</dbReference>
<feature type="transmembrane region" description="Helical" evidence="11">
    <location>
        <begin position="7"/>
        <end position="29"/>
    </location>
</feature>
<keyword evidence="6 11" id="KW-1133">Transmembrane helix</keyword>
<feature type="transmembrane region" description="Helical" evidence="11">
    <location>
        <begin position="98"/>
        <end position="120"/>
    </location>
</feature>
<dbReference type="InterPro" id="IPR047196">
    <property type="entry name" value="YidC_ALB_C"/>
</dbReference>
<name>A0A2M8F319_9BACT</name>
<keyword evidence="4 9" id="KW-0812">Transmembrane</keyword>
<comment type="caution">
    <text evidence="13">The sequence shown here is derived from an EMBL/GenBank/DDBJ whole genome shotgun (WGS) entry which is preliminary data.</text>
</comment>
<keyword evidence="7 11" id="KW-0472">Membrane</keyword>
<proteinExistence type="inferred from homology"/>
<gene>
    <name evidence="13" type="ORF">CO048_02620</name>
</gene>
<sequence>MLNPNFFNTIFVIPILNLLVAFYKLFLLIKLPGAFGFAIIALTAFVRLLFQPFFKKQMETAKKMAELKPHIDRLNEKHKNDKKQLQQEQMKLYQQAGINPASGCLVMIVQIPIFIALYNTLNLFLINGQAVKAIAEVNKVLYASFLKISAVDTWFFGLNLAKTPADGKIWYYLLIPLITGALQYFQTVSMTPPTAAKTDSVEERSGRTESVNKKDGGDDFQKAMNTQMKYLFPLMIGWFAYKLPIGLSLYWNVFSLFSIIQGRKLNPKSKAQMTNQIQKPND</sequence>
<comment type="similarity">
    <text evidence="9">Belongs to the OXA1/ALB3/YidC family.</text>
</comment>
<evidence type="ECO:0000313" key="13">
    <source>
        <dbReference type="EMBL" id="PJC33640.1"/>
    </source>
</evidence>
<evidence type="ECO:0000256" key="1">
    <source>
        <dbReference type="ARBA" id="ARBA00004651"/>
    </source>
</evidence>
<feature type="transmembrane region" description="Helical" evidence="11">
    <location>
        <begin position="238"/>
        <end position="260"/>
    </location>
</feature>
<dbReference type="AlphaFoldDB" id="A0A2M8F319"/>
<keyword evidence="5" id="KW-0653">Protein transport</keyword>
<evidence type="ECO:0000256" key="2">
    <source>
        <dbReference type="ARBA" id="ARBA00022448"/>
    </source>
</evidence>
<evidence type="ECO:0000256" key="6">
    <source>
        <dbReference type="ARBA" id="ARBA00022989"/>
    </source>
</evidence>
<evidence type="ECO:0000259" key="12">
    <source>
        <dbReference type="Pfam" id="PF02096"/>
    </source>
</evidence>
<evidence type="ECO:0000256" key="8">
    <source>
        <dbReference type="ARBA" id="ARBA00023186"/>
    </source>
</evidence>
<keyword evidence="8" id="KW-0143">Chaperone</keyword>
<organism evidence="13 14">
    <name type="scientific">Candidatus Roizmanbacteria bacterium CG_4_9_14_0_2_um_filter_35_15</name>
    <dbReference type="NCBI Taxonomy" id="1974836"/>
    <lineage>
        <taxon>Bacteria</taxon>
        <taxon>Candidatus Roizmaniibacteriota</taxon>
    </lineage>
</organism>
<dbReference type="Proteomes" id="UP000230580">
    <property type="component" value="Unassembled WGS sequence"/>
</dbReference>
<feature type="region of interest" description="Disordered" evidence="10">
    <location>
        <begin position="195"/>
        <end position="219"/>
    </location>
</feature>
<reference evidence="14" key="1">
    <citation type="submission" date="2017-09" db="EMBL/GenBank/DDBJ databases">
        <title>Depth-based differentiation of microbial function through sediment-hosted aquifers and enrichment of novel symbionts in the deep terrestrial subsurface.</title>
        <authorList>
            <person name="Probst A.J."/>
            <person name="Ladd B."/>
            <person name="Jarett J.K."/>
            <person name="Geller-Mcgrath D.E."/>
            <person name="Sieber C.M.K."/>
            <person name="Emerson J.B."/>
            <person name="Anantharaman K."/>
            <person name="Thomas B.C."/>
            <person name="Malmstrom R."/>
            <person name="Stieglmeier M."/>
            <person name="Klingl A."/>
            <person name="Woyke T."/>
            <person name="Ryan C.M."/>
            <person name="Banfield J.F."/>
        </authorList>
    </citation>
    <scope>NUCLEOTIDE SEQUENCE [LARGE SCALE GENOMIC DNA]</scope>
</reference>
<evidence type="ECO:0000313" key="14">
    <source>
        <dbReference type="Proteomes" id="UP000230580"/>
    </source>
</evidence>
<dbReference type="PANTHER" id="PTHR12428">
    <property type="entry name" value="OXA1"/>
    <property type="match status" value="1"/>
</dbReference>
<keyword evidence="3" id="KW-1003">Cell membrane</keyword>
<evidence type="ECO:0000256" key="7">
    <source>
        <dbReference type="ARBA" id="ARBA00023136"/>
    </source>
</evidence>
<feature type="transmembrane region" description="Helical" evidence="11">
    <location>
        <begin position="140"/>
        <end position="157"/>
    </location>
</feature>
<keyword evidence="2" id="KW-0813">Transport</keyword>
<evidence type="ECO:0000256" key="4">
    <source>
        <dbReference type="ARBA" id="ARBA00022692"/>
    </source>
</evidence>
<protein>
    <recommendedName>
        <fullName evidence="12">Membrane insertase YidC/Oxa/ALB C-terminal domain-containing protein</fullName>
    </recommendedName>
</protein>
<dbReference type="GO" id="GO:0005886">
    <property type="term" value="C:plasma membrane"/>
    <property type="evidence" value="ECO:0007669"/>
    <property type="project" value="UniProtKB-SubCell"/>
</dbReference>
<evidence type="ECO:0000256" key="3">
    <source>
        <dbReference type="ARBA" id="ARBA00022475"/>
    </source>
</evidence>
<dbReference type="PANTHER" id="PTHR12428:SF65">
    <property type="entry name" value="CYTOCHROME C OXIDASE ASSEMBLY PROTEIN COX18, MITOCHONDRIAL"/>
    <property type="match status" value="1"/>
</dbReference>
<feature type="compositionally biased region" description="Basic and acidic residues" evidence="10">
    <location>
        <begin position="199"/>
        <end position="219"/>
    </location>
</feature>
<dbReference type="Pfam" id="PF02096">
    <property type="entry name" value="60KD_IMP"/>
    <property type="match status" value="1"/>
</dbReference>
<dbReference type="CDD" id="cd20070">
    <property type="entry name" value="5TM_YidC_Alb3"/>
    <property type="match status" value="1"/>
</dbReference>
<dbReference type="InterPro" id="IPR028055">
    <property type="entry name" value="YidC/Oxa/ALB_C"/>
</dbReference>
<dbReference type="EMBL" id="PFRZ01000035">
    <property type="protein sequence ID" value="PJC33640.1"/>
    <property type="molecule type" value="Genomic_DNA"/>
</dbReference>
<evidence type="ECO:0000256" key="11">
    <source>
        <dbReference type="SAM" id="Phobius"/>
    </source>
</evidence>
<evidence type="ECO:0000256" key="5">
    <source>
        <dbReference type="ARBA" id="ARBA00022927"/>
    </source>
</evidence>